<dbReference type="GO" id="GO:0005975">
    <property type="term" value="P:carbohydrate metabolic process"/>
    <property type="evidence" value="ECO:0007669"/>
    <property type="project" value="InterPro"/>
</dbReference>
<dbReference type="InterPro" id="IPR006148">
    <property type="entry name" value="Glc/Gal-6P_isomerase"/>
</dbReference>
<dbReference type="Gene3D" id="3.40.50.1360">
    <property type="match status" value="1"/>
</dbReference>
<feature type="domain" description="Glucosamine/galactosamine-6-phosphate isomerase" evidence="3">
    <location>
        <begin position="11"/>
        <end position="228"/>
    </location>
</feature>
<dbReference type="SUPFAM" id="SSF100950">
    <property type="entry name" value="NagB/RpiA/CoA transferase-like"/>
    <property type="match status" value="1"/>
</dbReference>
<sequence length="244" mass="26681">MELITVSDYAELSNQCALMIKKFVDEKPDASIVLAMGNTPLGTYEVLTEMKKRGEFDPSQLTIYQLDGYLGLEPSDPRSLEGWLRKTVIEPWGILESQFVKLPENSDHPEAVCLDYETKVKEAGGFDLAVLGLGPNGHLGFNEPPSSAFAPTRVVPLTKESLISNAIYWGGMEHVPTMSMTAGMNLLLSSCQIILLVNGGHKKEIFEQTLRGKIDDSIPSSHLQSHGNVKIIADKLALPGEVAK</sequence>
<dbReference type="RefSeq" id="WP_132744302.1">
    <property type="nucleotide sequence ID" value="NZ_SLXK01000004.1"/>
</dbReference>
<keyword evidence="1" id="KW-0378">Hydrolase</keyword>
<dbReference type="GO" id="GO:0042802">
    <property type="term" value="F:identical protein binding"/>
    <property type="evidence" value="ECO:0007669"/>
    <property type="project" value="TreeGrafter"/>
</dbReference>
<dbReference type="EMBL" id="SLXK01000004">
    <property type="protein sequence ID" value="TCP30973.1"/>
    <property type="molecule type" value="Genomic_DNA"/>
</dbReference>
<evidence type="ECO:0000256" key="1">
    <source>
        <dbReference type="ARBA" id="ARBA00022801"/>
    </source>
</evidence>
<dbReference type="OrthoDB" id="9791139at2"/>
<reference evidence="4 5" key="1">
    <citation type="submission" date="2019-03" db="EMBL/GenBank/DDBJ databases">
        <title>Genomic Encyclopedia of Type Strains, Phase IV (KMG-IV): sequencing the most valuable type-strain genomes for metagenomic binning, comparative biology and taxonomic classification.</title>
        <authorList>
            <person name="Goeker M."/>
        </authorList>
    </citation>
    <scope>NUCLEOTIDE SEQUENCE [LARGE SCALE GENOMIC DNA]</scope>
    <source>
        <strain evidence="4 5">DSM 19377</strain>
    </source>
</reference>
<keyword evidence="2" id="KW-0119">Carbohydrate metabolism</keyword>
<dbReference type="InterPro" id="IPR037171">
    <property type="entry name" value="NagB/RpiA_transferase-like"/>
</dbReference>
<proteinExistence type="predicted"/>
<dbReference type="InterPro" id="IPR004547">
    <property type="entry name" value="Glucosamine6P_isomerase"/>
</dbReference>
<dbReference type="AlphaFoldDB" id="A0A4R2P7U5"/>
<evidence type="ECO:0000313" key="5">
    <source>
        <dbReference type="Proteomes" id="UP000295416"/>
    </source>
</evidence>
<dbReference type="GO" id="GO:0005737">
    <property type="term" value="C:cytoplasm"/>
    <property type="evidence" value="ECO:0007669"/>
    <property type="project" value="TreeGrafter"/>
</dbReference>
<evidence type="ECO:0000256" key="2">
    <source>
        <dbReference type="ARBA" id="ARBA00023277"/>
    </source>
</evidence>
<evidence type="ECO:0000259" key="3">
    <source>
        <dbReference type="Pfam" id="PF01182"/>
    </source>
</evidence>
<evidence type="ECO:0000313" key="4">
    <source>
        <dbReference type="EMBL" id="TCP30973.1"/>
    </source>
</evidence>
<comment type="caution">
    <text evidence="4">The sequence shown here is derived from an EMBL/GenBank/DDBJ whole genome shotgun (WGS) entry which is preliminary data.</text>
</comment>
<dbReference type="GO" id="GO:0004342">
    <property type="term" value="F:glucosamine-6-phosphate deaminase activity"/>
    <property type="evidence" value="ECO:0007669"/>
    <property type="project" value="InterPro"/>
</dbReference>
<dbReference type="PANTHER" id="PTHR11280">
    <property type="entry name" value="GLUCOSAMINE-6-PHOSPHATE ISOMERASE"/>
    <property type="match status" value="1"/>
</dbReference>
<organism evidence="4 5">
    <name type="scientific">Scopulibacillus darangshiensis</name>
    <dbReference type="NCBI Taxonomy" id="442528"/>
    <lineage>
        <taxon>Bacteria</taxon>
        <taxon>Bacillati</taxon>
        <taxon>Bacillota</taxon>
        <taxon>Bacilli</taxon>
        <taxon>Bacillales</taxon>
        <taxon>Sporolactobacillaceae</taxon>
        <taxon>Scopulibacillus</taxon>
    </lineage>
</organism>
<gene>
    <name evidence="4" type="ORF">EV207_104152</name>
</gene>
<dbReference type="CDD" id="cd01399">
    <property type="entry name" value="GlcN6P_deaminase"/>
    <property type="match status" value="1"/>
</dbReference>
<dbReference type="PANTHER" id="PTHR11280:SF5">
    <property type="entry name" value="GLUCOSAMINE-6-PHOSPHATE ISOMERASE"/>
    <property type="match status" value="1"/>
</dbReference>
<dbReference type="GO" id="GO:0006046">
    <property type="term" value="P:N-acetylglucosamine catabolic process"/>
    <property type="evidence" value="ECO:0007669"/>
    <property type="project" value="TreeGrafter"/>
</dbReference>
<accession>A0A4R2P7U5</accession>
<dbReference type="GO" id="GO:0006043">
    <property type="term" value="P:glucosamine catabolic process"/>
    <property type="evidence" value="ECO:0007669"/>
    <property type="project" value="TreeGrafter"/>
</dbReference>
<keyword evidence="5" id="KW-1185">Reference proteome</keyword>
<dbReference type="GO" id="GO:0019262">
    <property type="term" value="P:N-acetylneuraminate catabolic process"/>
    <property type="evidence" value="ECO:0007669"/>
    <property type="project" value="TreeGrafter"/>
</dbReference>
<dbReference type="Pfam" id="PF01182">
    <property type="entry name" value="Glucosamine_iso"/>
    <property type="match status" value="1"/>
</dbReference>
<name>A0A4R2P7U5_9BACL</name>
<protein>
    <submittedName>
        <fullName evidence="4">Glucosamine-6-phosphate deaminase</fullName>
    </submittedName>
</protein>
<dbReference type="Proteomes" id="UP000295416">
    <property type="component" value="Unassembled WGS sequence"/>
</dbReference>